<protein>
    <submittedName>
        <fullName evidence="6">Sugar ABC transporter ATP-binding protein</fullName>
    </submittedName>
</protein>
<dbReference type="PANTHER" id="PTHR43790">
    <property type="entry name" value="CARBOHYDRATE TRANSPORT ATP-BINDING PROTEIN MG119-RELATED"/>
    <property type="match status" value="1"/>
</dbReference>
<evidence type="ECO:0000256" key="3">
    <source>
        <dbReference type="ARBA" id="ARBA00022741"/>
    </source>
</evidence>
<name>A0ABV1JQQ7_9PSEU</name>
<dbReference type="InterPro" id="IPR050107">
    <property type="entry name" value="ABC_carbohydrate_import_ATPase"/>
</dbReference>
<evidence type="ECO:0000256" key="4">
    <source>
        <dbReference type="ARBA" id="ARBA00022840"/>
    </source>
</evidence>
<dbReference type="InterPro" id="IPR003593">
    <property type="entry name" value="AAA+_ATPase"/>
</dbReference>
<organism evidence="6 7">
    <name type="scientific">Pseudonocardia tropica</name>
    <dbReference type="NCBI Taxonomy" id="681289"/>
    <lineage>
        <taxon>Bacteria</taxon>
        <taxon>Bacillati</taxon>
        <taxon>Actinomycetota</taxon>
        <taxon>Actinomycetes</taxon>
        <taxon>Pseudonocardiales</taxon>
        <taxon>Pseudonocardiaceae</taxon>
        <taxon>Pseudonocardia</taxon>
    </lineage>
</organism>
<dbReference type="PANTHER" id="PTHR43790:SF9">
    <property type="entry name" value="GALACTOFURANOSE TRANSPORTER ATP-BINDING PROTEIN YTFR"/>
    <property type="match status" value="1"/>
</dbReference>
<keyword evidence="1" id="KW-0813">Transport</keyword>
<sequence length="500" mass="53624">MNAPVVELREVSKSFGGLAALSEVSLEVRRHEVVGLVGENGAGKSTLLKILSGELRPDSGEIRFSGEVVTPSGPRAAAALGVSIVHQEQALVPNLRVAENVLLGSEGDAVRGGWVRRRRLESRAAGLLAGVGSTADPRGSTADLGFAERQMVEIARATEIGDHGHPPLIILDEPTSVLESEDVDLLHDRVRALSERGSVIFVSHRLEEIRRFCDRIYVLRGGRVVAERGPDAGDDELYRLLVGREVTGPRADRAEVDRSAEPVLRVRDLAVAGRVHEVSFEIRPGEVLGLVGVAGSGREEIARAVFGAEPASAGEMHLAGRRYAPAGPAQAVRAGVAHVPAERRTDGMIAGLTVAETLLTVHPRAGAVRGVLSARRRSEIARSWIERLDVRPPDPAAEVGRLSGGNQQKVAVARWLQNGPPRLLLLDHPARGLDVGARDDLYRLFRELTAQGTAILLLADTLDEAIAASHRILALREGRITGEFDADDAPTPLQLLEKMM</sequence>
<dbReference type="Proteomes" id="UP001464923">
    <property type="component" value="Unassembled WGS sequence"/>
</dbReference>
<dbReference type="RefSeq" id="WP_345642025.1">
    <property type="nucleotide sequence ID" value="NZ_BAABLY010000008.1"/>
</dbReference>
<dbReference type="Gene3D" id="3.40.50.300">
    <property type="entry name" value="P-loop containing nucleotide triphosphate hydrolases"/>
    <property type="match status" value="2"/>
</dbReference>
<proteinExistence type="predicted"/>
<feature type="domain" description="ABC transporter" evidence="5">
    <location>
        <begin position="6"/>
        <end position="246"/>
    </location>
</feature>
<dbReference type="CDD" id="cd03215">
    <property type="entry name" value="ABC_Carb_Monos_II"/>
    <property type="match status" value="1"/>
</dbReference>
<dbReference type="InterPro" id="IPR003439">
    <property type="entry name" value="ABC_transporter-like_ATP-bd"/>
</dbReference>
<dbReference type="EMBL" id="JBEDNP010000003">
    <property type="protein sequence ID" value="MEQ3538281.1"/>
    <property type="molecule type" value="Genomic_DNA"/>
</dbReference>
<evidence type="ECO:0000256" key="1">
    <source>
        <dbReference type="ARBA" id="ARBA00022448"/>
    </source>
</evidence>
<keyword evidence="4 6" id="KW-0067">ATP-binding</keyword>
<comment type="caution">
    <text evidence="6">The sequence shown here is derived from an EMBL/GenBank/DDBJ whole genome shotgun (WGS) entry which is preliminary data.</text>
</comment>
<reference evidence="6 7" key="1">
    <citation type="submission" date="2024-03" db="EMBL/GenBank/DDBJ databases">
        <title>Draft genome sequence of Pseudonocardia tropica JCM 19149.</title>
        <authorList>
            <person name="Butdee W."/>
            <person name="Duangmal K."/>
        </authorList>
    </citation>
    <scope>NUCLEOTIDE SEQUENCE [LARGE SCALE GENOMIC DNA]</scope>
    <source>
        <strain evidence="6 7">JCM 19149</strain>
    </source>
</reference>
<evidence type="ECO:0000259" key="5">
    <source>
        <dbReference type="PROSITE" id="PS50893"/>
    </source>
</evidence>
<dbReference type="InterPro" id="IPR017871">
    <property type="entry name" value="ABC_transporter-like_CS"/>
</dbReference>
<dbReference type="CDD" id="cd03216">
    <property type="entry name" value="ABC_Carb_Monos_I"/>
    <property type="match status" value="1"/>
</dbReference>
<feature type="domain" description="ABC transporter" evidence="5">
    <location>
        <begin position="258"/>
        <end position="498"/>
    </location>
</feature>
<evidence type="ECO:0000313" key="7">
    <source>
        <dbReference type="Proteomes" id="UP001464923"/>
    </source>
</evidence>
<dbReference type="InterPro" id="IPR027417">
    <property type="entry name" value="P-loop_NTPase"/>
</dbReference>
<accession>A0ABV1JQQ7</accession>
<evidence type="ECO:0000256" key="2">
    <source>
        <dbReference type="ARBA" id="ARBA00022737"/>
    </source>
</evidence>
<keyword evidence="7" id="KW-1185">Reference proteome</keyword>
<dbReference type="SUPFAM" id="SSF52540">
    <property type="entry name" value="P-loop containing nucleoside triphosphate hydrolases"/>
    <property type="match status" value="2"/>
</dbReference>
<evidence type="ECO:0000313" key="6">
    <source>
        <dbReference type="EMBL" id="MEQ3538281.1"/>
    </source>
</evidence>
<keyword evidence="2" id="KW-0677">Repeat</keyword>
<gene>
    <name evidence="6" type="ORF">WHI96_05580</name>
</gene>
<dbReference type="Pfam" id="PF00005">
    <property type="entry name" value="ABC_tran"/>
    <property type="match status" value="2"/>
</dbReference>
<dbReference type="GO" id="GO:0005524">
    <property type="term" value="F:ATP binding"/>
    <property type="evidence" value="ECO:0007669"/>
    <property type="project" value="UniProtKB-KW"/>
</dbReference>
<keyword evidence="3" id="KW-0547">Nucleotide-binding</keyword>
<dbReference type="PROSITE" id="PS50893">
    <property type="entry name" value="ABC_TRANSPORTER_2"/>
    <property type="match status" value="2"/>
</dbReference>
<dbReference type="PROSITE" id="PS00211">
    <property type="entry name" value="ABC_TRANSPORTER_1"/>
    <property type="match status" value="1"/>
</dbReference>
<dbReference type="SMART" id="SM00382">
    <property type="entry name" value="AAA"/>
    <property type="match status" value="2"/>
</dbReference>